<dbReference type="InterPro" id="IPR017475">
    <property type="entry name" value="EPS_sugar_tfrase"/>
</dbReference>
<evidence type="ECO:0000256" key="4">
    <source>
        <dbReference type="ARBA" id="ARBA00022692"/>
    </source>
</evidence>
<dbReference type="Pfam" id="PF02397">
    <property type="entry name" value="Bac_transf"/>
    <property type="match status" value="1"/>
</dbReference>
<name>A0A1F5E8D2_9BACT</name>
<dbReference type="NCBIfam" id="TIGR03025">
    <property type="entry name" value="EPS_sugtrans"/>
    <property type="match status" value="1"/>
</dbReference>
<dbReference type="AlphaFoldDB" id="A0A1F5E8D2"/>
<proteinExistence type="inferred from homology"/>
<keyword evidence="6 7" id="KW-0472">Membrane</keyword>
<comment type="caution">
    <text evidence="9">The sequence shown here is derived from an EMBL/GenBank/DDBJ whole genome shotgun (WGS) entry which is preliminary data.</text>
</comment>
<gene>
    <name evidence="9" type="ORF">A2215_02040</name>
</gene>
<reference evidence="9 10" key="1">
    <citation type="journal article" date="2016" name="Nat. Commun.">
        <title>Thousands of microbial genomes shed light on interconnected biogeochemical processes in an aquifer system.</title>
        <authorList>
            <person name="Anantharaman K."/>
            <person name="Brown C.T."/>
            <person name="Hug L.A."/>
            <person name="Sharon I."/>
            <person name="Castelle C.J."/>
            <person name="Probst A.J."/>
            <person name="Thomas B.C."/>
            <person name="Singh A."/>
            <person name="Wilkins M.J."/>
            <person name="Karaoz U."/>
            <person name="Brodie E.L."/>
            <person name="Williams K.H."/>
            <person name="Hubbard S.S."/>
            <person name="Banfield J.F."/>
        </authorList>
    </citation>
    <scope>NUCLEOTIDE SEQUENCE [LARGE SCALE GENOMIC DNA]</scope>
</reference>
<dbReference type="InterPro" id="IPR003362">
    <property type="entry name" value="Bact_transf"/>
</dbReference>
<feature type="transmembrane region" description="Helical" evidence="7">
    <location>
        <begin position="7"/>
        <end position="31"/>
    </location>
</feature>
<dbReference type="Proteomes" id="UP000178583">
    <property type="component" value="Unassembled WGS sequence"/>
</dbReference>
<dbReference type="STRING" id="1797472.A2215_02040"/>
<protein>
    <submittedName>
        <fullName evidence="9">Undecaprenyl-phosphate glucose phosphotransferase</fullName>
    </submittedName>
</protein>
<evidence type="ECO:0000256" key="6">
    <source>
        <dbReference type="ARBA" id="ARBA00023136"/>
    </source>
</evidence>
<feature type="transmembrane region" description="Helical" evidence="7">
    <location>
        <begin position="51"/>
        <end position="69"/>
    </location>
</feature>
<feature type="transmembrane region" description="Helical" evidence="7">
    <location>
        <begin position="107"/>
        <end position="130"/>
    </location>
</feature>
<keyword evidence="5 7" id="KW-1133">Transmembrane helix</keyword>
<dbReference type="Pfam" id="PF13727">
    <property type="entry name" value="CoA_binding_3"/>
    <property type="match status" value="1"/>
</dbReference>
<evidence type="ECO:0000256" key="7">
    <source>
        <dbReference type="SAM" id="Phobius"/>
    </source>
</evidence>
<sequence>MKKVELLFTAILVPVDIAMIVVSFLVAYLLRQNIETSQVFGGTGMLEYFKYLAYLLPLWILIFALNGLYEIKPNKGFFNQAFKIFISNSVAMLFLVLLIFFSKVLFFSRLILAFTWLFTIIAVIAGRFMIRELKIYLYKYSIGIRAVLIIGSNEVGEFLAMEIENNPGLGYQLLGIINGKADEGKAVKSIGTVEEFDRVIEKHGVHEVVLAQTNLSKSKVAQIINKCIENKISFKFVPDILASYSLNVRTGALGSMPIFELKTIALDGWGRIIKRIFDMVFSILILIITSPLTLLSALFVKLSSKGPIFYTHERIGRDGNKFRIYKFRSMYLNAEKKTKTFWTKKDDPRVTPIGKILRKSNIDELPQLFNILRGDMSLVGPRPEQPRFVSEFEKEIPDYVKRHRVKSGLTGWAQVNGLKGDTSISERVRYDMFYIENWSLFFDIKIILRTIWLIFYEIFIGKYEYRTGS</sequence>
<comment type="similarity">
    <text evidence="2">Belongs to the bacterial sugar transferase family.</text>
</comment>
<dbReference type="GO" id="GO:0016020">
    <property type="term" value="C:membrane"/>
    <property type="evidence" value="ECO:0007669"/>
    <property type="project" value="UniProtKB-SubCell"/>
</dbReference>
<dbReference type="GO" id="GO:0016780">
    <property type="term" value="F:phosphotransferase activity, for other substituted phosphate groups"/>
    <property type="evidence" value="ECO:0007669"/>
    <property type="project" value="TreeGrafter"/>
</dbReference>
<dbReference type="PANTHER" id="PTHR30576">
    <property type="entry name" value="COLANIC BIOSYNTHESIS UDP-GLUCOSE LIPID CARRIER TRANSFERASE"/>
    <property type="match status" value="1"/>
</dbReference>
<dbReference type="PANTHER" id="PTHR30576:SF0">
    <property type="entry name" value="UNDECAPRENYL-PHOSPHATE N-ACETYLGALACTOSAMINYL 1-PHOSPHATE TRANSFERASE-RELATED"/>
    <property type="match status" value="1"/>
</dbReference>
<accession>A0A1F5E8D2</accession>
<comment type="subcellular location">
    <subcellularLocation>
        <location evidence="1">Membrane</location>
        <topology evidence="1">Multi-pass membrane protein</topology>
    </subcellularLocation>
</comment>
<evidence type="ECO:0000256" key="1">
    <source>
        <dbReference type="ARBA" id="ARBA00004141"/>
    </source>
</evidence>
<evidence type="ECO:0000313" key="9">
    <source>
        <dbReference type="EMBL" id="OGD63669.1"/>
    </source>
</evidence>
<evidence type="ECO:0000256" key="2">
    <source>
        <dbReference type="ARBA" id="ARBA00006464"/>
    </source>
</evidence>
<dbReference type="Gene3D" id="3.40.50.720">
    <property type="entry name" value="NAD(P)-binding Rossmann-like Domain"/>
    <property type="match status" value="1"/>
</dbReference>
<evidence type="ECO:0000313" key="10">
    <source>
        <dbReference type="Proteomes" id="UP000178583"/>
    </source>
</evidence>
<feature type="transmembrane region" description="Helical" evidence="7">
    <location>
        <begin position="81"/>
        <end position="101"/>
    </location>
</feature>
<feature type="transmembrane region" description="Helical" evidence="7">
    <location>
        <begin position="279"/>
        <end position="300"/>
    </location>
</feature>
<feature type="domain" description="Bacterial sugar transferase" evidence="8">
    <location>
        <begin position="274"/>
        <end position="455"/>
    </location>
</feature>
<dbReference type="EMBL" id="MEZY01000032">
    <property type="protein sequence ID" value="OGD63669.1"/>
    <property type="molecule type" value="Genomic_DNA"/>
</dbReference>
<evidence type="ECO:0000256" key="3">
    <source>
        <dbReference type="ARBA" id="ARBA00022679"/>
    </source>
</evidence>
<dbReference type="NCBIfam" id="TIGR03023">
    <property type="entry name" value="WcaJ_sugtrans"/>
    <property type="match status" value="1"/>
</dbReference>
<evidence type="ECO:0000259" key="8">
    <source>
        <dbReference type="Pfam" id="PF02397"/>
    </source>
</evidence>
<dbReference type="InterPro" id="IPR017473">
    <property type="entry name" value="Undecaprenyl-P_gluc_Ptfrase"/>
</dbReference>
<keyword evidence="3 9" id="KW-0808">Transferase</keyword>
<keyword evidence="4 7" id="KW-0812">Transmembrane</keyword>
<organism evidence="9 10">
    <name type="scientific">Candidatus Berkelbacteria bacterium RIFOXYA2_FULL_43_10</name>
    <dbReference type="NCBI Taxonomy" id="1797472"/>
    <lineage>
        <taxon>Bacteria</taxon>
        <taxon>Candidatus Berkelbacteria</taxon>
    </lineage>
</organism>
<evidence type="ECO:0000256" key="5">
    <source>
        <dbReference type="ARBA" id="ARBA00022989"/>
    </source>
</evidence>